<feature type="domain" description="ABC transmembrane type-1" evidence="7">
    <location>
        <begin position="19"/>
        <end position="200"/>
    </location>
</feature>
<dbReference type="PATRIC" id="fig|1408254.3.peg.3311"/>
<keyword evidence="9" id="KW-1185">Reference proteome</keyword>
<protein>
    <submittedName>
        <fullName evidence="8">Choline ABC transporter permease</fullName>
    </submittedName>
</protein>
<evidence type="ECO:0000256" key="5">
    <source>
        <dbReference type="ARBA" id="ARBA00023136"/>
    </source>
</evidence>
<feature type="transmembrane region" description="Helical" evidence="6">
    <location>
        <begin position="181"/>
        <end position="200"/>
    </location>
</feature>
<dbReference type="GO" id="GO:0055085">
    <property type="term" value="P:transmembrane transport"/>
    <property type="evidence" value="ECO:0007669"/>
    <property type="project" value="InterPro"/>
</dbReference>
<evidence type="ECO:0000256" key="2">
    <source>
        <dbReference type="ARBA" id="ARBA00022448"/>
    </source>
</evidence>
<dbReference type="SUPFAM" id="SSF161098">
    <property type="entry name" value="MetI-like"/>
    <property type="match status" value="1"/>
</dbReference>
<dbReference type="InterPro" id="IPR000515">
    <property type="entry name" value="MetI-like"/>
</dbReference>
<reference evidence="8 9" key="1">
    <citation type="journal article" date="2014" name="Genome Announc.">
        <title>Draft Genome Sequence of Brevibacillus panacihumi Strain W25, a Halotolerant Hydrocarbon-Degrading Bacterium.</title>
        <authorList>
            <person name="Wang X."/>
            <person name="Jin D."/>
            <person name="Zhou L."/>
            <person name="Wu L."/>
            <person name="An W."/>
            <person name="Chen Y."/>
            <person name="Zhao L."/>
        </authorList>
    </citation>
    <scope>NUCLEOTIDE SEQUENCE [LARGE SCALE GENOMIC DNA]</scope>
    <source>
        <strain evidence="8 9">W25</strain>
    </source>
</reference>
<dbReference type="PANTHER" id="PTHR30177">
    <property type="entry name" value="GLYCINE BETAINE/L-PROLINE TRANSPORT SYSTEM PERMEASE PROTEIN PROW"/>
    <property type="match status" value="1"/>
</dbReference>
<dbReference type="RefSeq" id="WP_023557232.1">
    <property type="nucleotide sequence ID" value="NZ_KI629785.1"/>
</dbReference>
<dbReference type="InterPro" id="IPR051204">
    <property type="entry name" value="ABC_transp_perm/SBD"/>
</dbReference>
<dbReference type="GO" id="GO:0031460">
    <property type="term" value="P:glycine betaine transport"/>
    <property type="evidence" value="ECO:0007669"/>
    <property type="project" value="TreeGrafter"/>
</dbReference>
<dbReference type="Gene3D" id="1.10.3720.10">
    <property type="entry name" value="MetI-like"/>
    <property type="match status" value="1"/>
</dbReference>
<dbReference type="AlphaFoldDB" id="V6MBA8"/>
<keyword evidence="2 6" id="KW-0813">Transport</keyword>
<dbReference type="FunFam" id="1.10.3720.10:FF:000001">
    <property type="entry name" value="Glycine betaine ABC transporter, permease"/>
    <property type="match status" value="1"/>
</dbReference>
<dbReference type="PROSITE" id="PS50928">
    <property type="entry name" value="ABC_TM1"/>
    <property type="match status" value="1"/>
</dbReference>
<feature type="transmembrane region" description="Helical" evidence="6">
    <location>
        <begin position="149"/>
        <end position="175"/>
    </location>
</feature>
<sequence>MTDIWSFLQLRMPDLLTALREHLVISFSSILLGSLIAIPLGIALVYNRIRWLNTIIFFIANLMQTVPSLALLAVLIPLLGIGIKPAILALLLYSIMPILRNTYDGFQAVDRHVLESARGMGYSTMQRILTIQLPLSLPYIMSGIRITTVYIISWATLAALIGAGGIGQLIISGMGVNKPELVFSGALGAVILAFIVDWLLGQLEKWLPGKFGRMGGAEV</sequence>
<comment type="subcellular location">
    <subcellularLocation>
        <location evidence="6">Cell membrane</location>
        <topology evidence="6">Multi-pass membrane protein</topology>
    </subcellularLocation>
    <subcellularLocation>
        <location evidence="1">Membrane</location>
        <topology evidence="1">Multi-pass membrane protein</topology>
    </subcellularLocation>
</comment>
<evidence type="ECO:0000256" key="3">
    <source>
        <dbReference type="ARBA" id="ARBA00022692"/>
    </source>
</evidence>
<gene>
    <name evidence="8" type="ORF">T458_16835</name>
</gene>
<comment type="similarity">
    <text evidence="6">Belongs to the binding-protein-dependent transport system permease family.</text>
</comment>
<evidence type="ECO:0000313" key="9">
    <source>
        <dbReference type="Proteomes" id="UP000017973"/>
    </source>
</evidence>
<feature type="transmembrane region" description="Helical" evidence="6">
    <location>
        <begin position="82"/>
        <end position="99"/>
    </location>
</feature>
<feature type="transmembrane region" description="Helical" evidence="6">
    <location>
        <begin position="23"/>
        <end position="46"/>
    </location>
</feature>
<dbReference type="eggNOG" id="COG1174">
    <property type="taxonomic scope" value="Bacteria"/>
</dbReference>
<evidence type="ECO:0000259" key="7">
    <source>
        <dbReference type="PROSITE" id="PS50928"/>
    </source>
</evidence>
<organism evidence="8 9">
    <name type="scientific">Brevibacillus panacihumi W25</name>
    <dbReference type="NCBI Taxonomy" id="1408254"/>
    <lineage>
        <taxon>Bacteria</taxon>
        <taxon>Bacillati</taxon>
        <taxon>Bacillota</taxon>
        <taxon>Bacilli</taxon>
        <taxon>Bacillales</taxon>
        <taxon>Paenibacillaceae</taxon>
        <taxon>Brevibacillus</taxon>
    </lineage>
</organism>
<feature type="transmembrane region" description="Helical" evidence="6">
    <location>
        <begin position="55"/>
        <end position="76"/>
    </location>
</feature>
<evidence type="ECO:0000256" key="4">
    <source>
        <dbReference type="ARBA" id="ARBA00022989"/>
    </source>
</evidence>
<dbReference type="OrthoDB" id="9801163at2"/>
<dbReference type="CDD" id="cd06261">
    <property type="entry name" value="TM_PBP2"/>
    <property type="match status" value="1"/>
</dbReference>
<evidence type="ECO:0000256" key="1">
    <source>
        <dbReference type="ARBA" id="ARBA00004141"/>
    </source>
</evidence>
<comment type="caution">
    <text evidence="8">The sequence shown here is derived from an EMBL/GenBank/DDBJ whole genome shotgun (WGS) entry which is preliminary data.</text>
</comment>
<accession>V6MBA8</accession>
<dbReference type="PANTHER" id="PTHR30177:SF28">
    <property type="entry name" value="CHOLINE TRANSPORT SYSTEM PERMEASE PROTEIN OPUBB"/>
    <property type="match status" value="1"/>
</dbReference>
<dbReference type="EMBL" id="AYJU01000017">
    <property type="protein sequence ID" value="EST52633.1"/>
    <property type="molecule type" value="Genomic_DNA"/>
</dbReference>
<evidence type="ECO:0000313" key="8">
    <source>
        <dbReference type="EMBL" id="EST52633.1"/>
    </source>
</evidence>
<evidence type="ECO:0000256" key="6">
    <source>
        <dbReference type="RuleBase" id="RU363032"/>
    </source>
</evidence>
<dbReference type="Proteomes" id="UP000017973">
    <property type="component" value="Unassembled WGS sequence"/>
</dbReference>
<keyword evidence="5 6" id="KW-0472">Membrane</keyword>
<keyword evidence="3 6" id="KW-0812">Transmembrane</keyword>
<dbReference type="InterPro" id="IPR035906">
    <property type="entry name" value="MetI-like_sf"/>
</dbReference>
<keyword evidence="4 6" id="KW-1133">Transmembrane helix</keyword>
<name>V6MBA8_9BACL</name>
<dbReference type="HOGENOM" id="CLU_046113_7_2_9"/>
<dbReference type="GO" id="GO:0005886">
    <property type="term" value="C:plasma membrane"/>
    <property type="evidence" value="ECO:0007669"/>
    <property type="project" value="UniProtKB-SubCell"/>
</dbReference>
<dbReference type="Pfam" id="PF00528">
    <property type="entry name" value="BPD_transp_1"/>
    <property type="match status" value="1"/>
</dbReference>
<proteinExistence type="inferred from homology"/>
<dbReference type="STRING" id="1408254.T458_16835"/>